<reference evidence="1 2" key="1">
    <citation type="submission" date="2023-12" db="EMBL/GenBank/DDBJ databases">
        <title>Blastococcus brunescens sp. nov., an actonobacterium isolated from sandstone collected in sahara desert.</title>
        <authorList>
            <person name="Gtari M."/>
            <person name="Ghodhbane F."/>
        </authorList>
    </citation>
    <scope>NUCLEOTIDE SEQUENCE [LARGE SCALE GENOMIC DNA]</scope>
    <source>
        <strain evidence="1 2">BMG 8361</strain>
    </source>
</reference>
<dbReference type="EMBL" id="CP141261">
    <property type="protein sequence ID" value="WRL64339.1"/>
    <property type="molecule type" value="Genomic_DNA"/>
</dbReference>
<dbReference type="RefSeq" id="WP_324275666.1">
    <property type="nucleotide sequence ID" value="NZ_CP141261.1"/>
</dbReference>
<gene>
    <name evidence="1" type="ORF">U6N30_00255</name>
</gene>
<sequence>MAREQDRVLELSLEGLDRYLDSELLQPAAEARELLAAERRRLYRL</sequence>
<evidence type="ECO:0008006" key="3">
    <source>
        <dbReference type="Google" id="ProtNLM"/>
    </source>
</evidence>
<keyword evidence="2" id="KW-1185">Reference proteome</keyword>
<evidence type="ECO:0000313" key="2">
    <source>
        <dbReference type="Proteomes" id="UP001324287"/>
    </source>
</evidence>
<evidence type="ECO:0000313" key="1">
    <source>
        <dbReference type="EMBL" id="WRL64339.1"/>
    </source>
</evidence>
<proteinExistence type="predicted"/>
<dbReference type="Proteomes" id="UP001324287">
    <property type="component" value="Chromosome"/>
</dbReference>
<name>A0ABZ1B4N7_9ACTN</name>
<protein>
    <recommendedName>
        <fullName evidence="3">Anti-sigma factor</fullName>
    </recommendedName>
</protein>
<accession>A0ABZ1B4N7</accession>
<organism evidence="1 2">
    <name type="scientific">Blastococcus brunescens</name>
    <dbReference type="NCBI Taxonomy" id="1564165"/>
    <lineage>
        <taxon>Bacteria</taxon>
        <taxon>Bacillati</taxon>
        <taxon>Actinomycetota</taxon>
        <taxon>Actinomycetes</taxon>
        <taxon>Geodermatophilales</taxon>
        <taxon>Geodermatophilaceae</taxon>
        <taxon>Blastococcus</taxon>
    </lineage>
</organism>